<dbReference type="Gene3D" id="1.10.357.10">
    <property type="entry name" value="Tetracycline Repressor, domain 2"/>
    <property type="match status" value="1"/>
</dbReference>
<keyword evidence="1 2" id="KW-0238">DNA-binding</keyword>
<gene>
    <name evidence="4" type="ORF">EZ444_16975</name>
</gene>
<evidence type="ECO:0000313" key="5">
    <source>
        <dbReference type="Proteomes" id="UP000291117"/>
    </source>
</evidence>
<keyword evidence="5" id="KW-1185">Reference proteome</keyword>
<sequence>MKNKRFLNENLIKPLQHKRNKELTKRLFLDAALEIVRSEGFKKLGVNKVAYAAGRSKRVLYDYFGGMEGLIKELLKETDHWLSYEENMEETIKMHKSDHGRELASLAMKKHFHQMYSNPLLKELGLLELSDEQNFMSELAERRERLADQLFSISEDYFKNSDVHFRSLCALLAGGINYLILHSKTRRSPYCGVDINDFQDQKRLMRTIELITNSAYEFAKENN</sequence>
<dbReference type="InterPro" id="IPR001647">
    <property type="entry name" value="HTH_TetR"/>
</dbReference>
<proteinExistence type="predicted"/>
<accession>A0A4R0N459</accession>
<dbReference type="PRINTS" id="PR00455">
    <property type="entry name" value="HTHTETR"/>
</dbReference>
<dbReference type="InterPro" id="IPR009057">
    <property type="entry name" value="Homeodomain-like_sf"/>
</dbReference>
<evidence type="ECO:0000313" key="4">
    <source>
        <dbReference type="EMBL" id="TCC94689.1"/>
    </source>
</evidence>
<dbReference type="PROSITE" id="PS50977">
    <property type="entry name" value="HTH_TETR_2"/>
    <property type="match status" value="1"/>
</dbReference>
<dbReference type="OrthoDB" id="836882at2"/>
<evidence type="ECO:0000256" key="2">
    <source>
        <dbReference type="PROSITE-ProRule" id="PRU00335"/>
    </source>
</evidence>
<name>A0A4R0N459_9SPHI</name>
<evidence type="ECO:0000256" key="1">
    <source>
        <dbReference type="ARBA" id="ARBA00023125"/>
    </source>
</evidence>
<dbReference type="SUPFAM" id="SSF46689">
    <property type="entry name" value="Homeodomain-like"/>
    <property type="match status" value="1"/>
</dbReference>
<dbReference type="RefSeq" id="WP_131610341.1">
    <property type="nucleotide sequence ID" value="NZ_SJSM01000011.1"/>
</dbReference>
<protein>
    <submittedName>
        <fullName evidence="4">TetR/AcrR family transcriptional regulator</fullName>
    </submittedName>
</protein>
<dbReference type="Proteomes" id="UP000291117">
    <property type="component" value="Unassembled WGS sequence"/>
</dbReference>
<evidence type="ECO:0000259" key="3">
    <source>
        <dbReference type="PROSITE" id="PS50977"/>
    </source>
</evidence>
<feature type="domain" description="HTH tetR-type" evidence="3">
    <location>
        <begin position="22"/>
        <end position="82"/>
    </location>
</feature>
<dbReference type="AlphaFoldDB" id="A0A4R0N459"/>
<reference evidence="4 5" key="1">
    <citation type="submission" date="2019-02" db="EMBL/GenBank/DDBJ databases">
        <title>Pedobacter sp. RP-3-8 sp. nov., isolated from Arctic soil.</title>
        <authorList>
            <person name="Dahal R.H."/>
        </authorList>
    </citation>
    <scope>NUCLEOTIDE SEQUENCE [LARGE SCALE GENOMIC DNA]</scope>
    <source>
        <strain evidence="4 5">RP-3-8</strain>
    </source>
</reference>
<dbReference type="Pfam" id="PF00440">
    <property type="entry name" value="TetR_N"/>
    <property type="match status" value="1"/>
</dbReference>
<dbReference type="GO" id="GO:0003677">
    <property type="term" value="F:DNA binding"/>
    <property type="evidence" value="ECO:0007669"/>
    <property type="project" value="UniProtKB-UniRule"/>
</dbReference>
<comment type="caution">
    <text evidence="4">The sequence shown here is derived from an EMBL/GenBank/DDBJ whole genome shotgun (WGS) entry which is preliminary data.</text>
</comment>
<organism evidence="4 5">
    <name type="scientific">Pedobacter hiemivivus</name>
    <dbReference type="NCBI Taxonomy" id="2530454"/>
    <lineage>
        <taxon>Bacteria</taxon>
        <taxon>Pseudomonadati</taxon>
        <taxon>Bacteroidota</taxon>
        <taxon>Sphingobacteriia</taxon>
        <taxon>Sphingobacteriales</taxon>
        <taxon>Sphingobacteriaceae</taxon>
        <taxon>Pedobacter</taxon>
    </lineage>
</organism>
<dbReference type="EMBL" id="SJSM01000011">
    <property type="protein sequence ID" value="TCC94689.1"/>
    <property type="molecule type" value="Genomic_DNA"/>
</dbReference>
<feature type="DNA-binding region" description="H-T-H motif" evidence="2">
    <location>
        <begin position="45"/>
        <end position="64"/>
    </location>
</feature>